<organism evidence="3 4">
    <name type="scientific">Aureimonas fodinaquatilis</name>
    <dbReference type="NCBI Taxonomy" id="2565783"/>
    <lineage>
        <taxon>Bacteria</taxon>
        <taxon>Pseudomonadati</taxon>
        <taxon>Pseudomonadota</taxon>
        <taxon>Alphaproteobacteria</taxon>
        <taxon>Hyphomicrobiales</taxon>
        <taxon>Aurantimonadaceae</taxon>
        <taxon>Aureimonas</taxon>
    </lineage>
</organism>
<feature type="region of interest" description="Disordered" evidence="1">
    <location>
        <begin position="342"/>
        <end position="388"/>
    </location>
</feature>
<proteinExistence type="predicted"/>
<keyword evidence="2" id="KW-0732">Signal</keyword>
<evidence type="ECO:0000313" key="3">
    <source>
        <dbReference type="EMBL" id="KAA0970637.1"/>
    </source>
</evidence>
<evidence type="ECO:0000256" key="2">
    <source>
        <dbReference type="SAM" id="SignalP"/>
    </source>
</evidence>
<feature type="signal peptide" evidence="2">
    <location>
        <begin position="1"/>
        <end position="21"/>
    </location>
</feature>
<name>A0A5B0DUZ7_9HYPH</name>
<comment type="caution">
    <text evidence="3">The sequence shown here is derived from an EMBL/GenBank/DDBJ whole genome shotgun (WGS) entry which is preliminary data.</text>
</comment>
<dbReference type="AlphaFoldDB" id="A0A5B0DUZ7"/>
<evidence type="ECO:0000256" key="1">
    <source>
        <dbReference type="SAM" id="MobiDB-lite"/>
    </source>
</evidence>
<feature type="chain" id="PRO_5023076525" evidence="2">
    <location>
        <begin position="22"/>
        <end position="388"/>
    </location>
</feature>
<sequence>MRNFAALVAFLFLGASTGAWAQDNGDGPGAYASPSGIPDAALNEKFGIPDGPGRSRYRPIELPNMPDSDLNSFSAPNLPAFPDDAFAPTGIDTNALTLTAKLGADGDAIPDGVVWRLFSTRLNREGKLQLIGVAKGGQANFNVGAGSYLLHAGYGRAGITKRIEFSGLPTTETVVIEAGGLRLNATTGDGQLIDSRLLTFDIYTDAEQSQNRRLIANNVKAGVVVRLNAGNYYIVCNYGSVNAIVRAEIRVESGRVTDARLKQRAAEITLKLVRESGGEALADTAWSISSSQGDIIRESVGAFSSMVLAEGEYVIVAKNKDRIYQMEYNVAAGMNEEVEVVANGNGNSNGSPAQNGSGDDAPVQSVPAFEELEQAADDLQQPPAGSGD</sequence>
<dbReference type="RefSeq" id="WP_149299794.1">
    <property type="nucleotide sequence ID" value="NZ_VTWH01000002.1"/>
</dbReference>
<feature type="compositionally biased region" description="Low complexity" evidence="1">
    <location>
        <begin position="342"/>
        <end position="358"/>
    </location>
</feature>
<gene>
    <name evidence="3" type="ORF">FPY71_09065</name>
</gene>
<dbReference type="EMBL" id="VTWH01000002">
    <property type="protein sequence ID" value="KAA0970637.1"/>
    <property type="molecule type" value="Genomic_DNA"/>
</dbReference>
<evidence type="ECO:0000313" key="4">
    <source>
        <dbReference type="Proteomes" id="UP000324738"/>
    </source>
</evidence>
<protein>
    <submittedName>
        <fullName evidence="3">Uncharacterized protein</fullName>
    </submittedName>
</protein>
<reference evidence="3 4" key="1">
    <citation type="submission" date="2019-08" db="EMBL/GenBank/DDBJ databases">
        <title>Aureimonas fodiniaquatilis sp. nov., isolated from a coal mine wastewater.</title>
        <authorList>
            <person name="Kim W."/>
        </authorList>
    </citation>
    <scope>NUCLEOTIDE SEQUENCE [LARGE SCALE GENOMIC DNA]</scope>
    <source>
        <strain evidence="3 4">CAU 1482</strain>
    </source>
</reference>
<keyword evidence="4" id="KW-1185">Reference proteome</keyword>
<accession>A0A5B0DUZ7</accession>
<dbReference type="OrthoDB" id="9800206at2"/>
<dbReference type="Proteomes" id="UP000324738">
    <property type="component" value="Unassembled WGS sequence"/>
</dbReference>